<keyword evidence="2" id="KW-1133">Transmembrane helix</keyword>
<evidence type="ECO:0000256" key="1">
    <source>
        <dbReference type="SAM" id="MobiDB-lite"/>
    </source>
</evidence>
<evidence type="ECO:0000313" key="3">
    <source>
        <dbReference type="EMBL" id="KAK4184387.1"/>
    </source>
</evidence>
<feature type="transmembrane region" description="Helical" evidence="2">
    <location>
        <begin position="155"/>
        <end position="177"/>
    </location>
</feature>
<sequence length="705" mass="78488">MRHVAATHDGDEELNDAAPTAGARRCTQRASWQRLDSTHLVALLLGSAILPITFIILGLLWRESIAANKGGEARELWYRLIEGNWTTRIVTICTAVMRTVVALQASVATAMTAALVLERIGTPFLDGPFYSILRALEVSPYKLLTRTSTHWLKSFLSFSVYLLVIIEVMVTMSSQFLSTILLSDFRSNATLIGGSNKNISVPGLEYATSSGPFWSVAPWSRWTLGESPRAASLLVTDHSEDTGHTYRSFLPFELENQRTKLRKFHGPALIMDNRVVCTRPKLRALRRVQTLAHTRISGQLAINTQALPLLRLSGAQPPGSYLGFNCSFSTPGFKIENGPLANRMRGGNSDCTSCIEATSVTFLILHVLDSPGIVIQDSNQTVHNIRNNGPWANITDGSSKNTDAVRMTACFSNLGSHTFLVDMESSWDIAEPNLAWDPKANSYRTETSLRQLGALGQQELFATERGSLTLNPPAQWQHLPNQTGRDRGFEDHQAYRRMWESFVVNLPNNQDSGLIFASQHHYSGIVGGYAHKTHADIFLDTLRTTGSPALALQGFLTRVCQMTYYNKLGEMTNNGIASVSLESTAAMPIRWTGFIAALFIIVTHLVIIATVTVLFLRLTDNSFIGNHWQAVAQAISEDTLPILEKADRMKDNEVLRRDWTRRQRGLHSDNLDLRKRFGKLRYYEPHGDDDARVAFAIFPVEKKRG</sequence>
<comment type="caution">
    <text evidence="3">The sequence shown here is derived from an EMBL/GenBank/DDBJ whole genome shotgun (WGS) entry which is preliminary data.</text>
</comment>
<feature type="region of interest" description="Disordered" evidence="1">
    <location>
        <begin position="1"/>
        <end position="22"/>
    </location>
</feature>
<organism evidence="3 4">
    <name type="scientific">Podospora australis</name>
    <dbReference type="NCBI Taxonomy" id="1536484"/>
    <lineage>
        <taxon>Eukaryota</taxon>
        <taxon>Fungi</taxon>
        <taxon>Dikarya</taxon>
        <taxon>Ascomycota</taxon>
        <taxon>Pezizomycotina</taxon>
        <taxon>Sordariomycetes</taxon>
        <taxon>Sordariomycetidae</taxon>
        <taxon>Sordariales</taxon>
        <taxon>Podosporaceae</taxon>
        <taxon>Podospora</taxon>
    </lineage>
</organism>
<accession>A0AAN7AFW6</accession>
<evidence type="ECO:0000313" key="4">
    <source>
        <dbReference type="Proteomes" id="UP001302126"/>
    </source>
</evidence>
<name>A0AAN7AFW6_9PEZI</name>
<dbReference type="EMBL" id="MU864491">
    <property type="protein sequence ID" value="KAK4184387.1"/>
    <property type="molecule type" value="Genomic_DNA"/>
</dbReference>
<feature type="transmembrane region" description="Helical" evidence="2">
    <location>
        <begin position="40"/>
        <end position="61"/>
    </location>
</feature>
<evidence type="ECO:0000256" key="2">
    <source>
        <dbReference type="SAM" id="Phobius"/>
    </source>
</evidence>
<reference evidence="3" key="1">
    <citation type="journal article" date="2023" name="Mol. Phylogenet. Evol.">
        <title>Genome-scale phylogeny and comparative genomics of the fungal order Sordariales.</title>
        <authorList>
            <person name="Hensen N."/>
            <person name="Bonometti L."/>
            <person name="Westerberg I."/>
            <person name="Brannstrom I.O."/>
            <person name="Guillou S."/>
            <person name="Cros-Aarteil S."/>
            <person name="Calhoun S."/>
            <person name="Haridas S."/>
            <person name="Kuo A."/>
            <person name="Mondo S."/>
            <person name="Pangilinan J."/>
            <person name="Riley R."/>
            <person name="LaButti K."/>
            <person name="Andreopoulos B."/>
            <person name="Lipzen A."/>
            <person name="Chen C."/>
            <person name="Yan M."/>
            <person name="Daum C."/>
            <person name="Ng V."/>
            <person name="Clum A."/>
            <person name="Steindorff A."/>
            <person name="Ohm R.A."/>
            <person name="Martin F."/>
            <person name="Silar P."/>
            <person name="Natvig D.O."/>
            <person name="Lalanne C."/>
            <person name="Gautier V."/>
            <person name="Ament-Velasquez S.L."/>
            <person name="Kruys A."/>
            <person name="Hutchinson M.I."/>
            <person name="Powell A.J."/>
            <person name="Barry K."/>
            <person name="Miller A.N."/>
            <person name="Grigoriev I.V."/>
            <person name="Debuchy R."/>
            <person name="Gladieux P."/>
            <person name="Hiltunen Thoren M."/>
            <person name="Johannesson H."/>
        </authorList>
    </citation>
    <scope>NUCLEOTIDE SEQUENCE</scope>
    <source>
        <strain evidence="3">PSN309</strain>
    </source>
</reference>
<gene>
    <name evidence="3" type="ORF">QBC35DRAFT_391769</name>
</gene>
<feature type="transmembrane region" description="Helical" evidence="2">
    <location>
        <begin position="591"/>
        <end position="616"/>
    </location>
</feature>
<keyword evidence="2" id="KW-0472">Membrane</keyword>
<protein>
    <submittedName>
        <fullName evidence="3">Uncharacterized protein</fullName>
    </submittedName>
</protein>
<dbReference type="Proteomes" id="UP001302126">
    <property type="component" value="Unassembled WGS sequence"/>
</dbReference>
<proteinExistence type="predicted"/>
<keyword evidence="4" id="KW-1185">Reference proteome</keyword>
<keyword evidence="2" id="KW-0812">Transmembrane</keyword>
<reference evidence="3" key="2">
    <citation type="submission" date="2023-05" db="EMBL/GenBank/DDBJ databases">
        <authorList>
            <consortium name="Lawrence Berkeley National Laboratory"/>
            <person name="Steindorff A."/>
            <person name="Hensen N."/>
            <person name="Bonometti L."/>
            <person name="Westerberg I."/>
            <person name="Brannstrom I.O."/>
            <person name="Guillou S."/>
            <person name="Cros-Aarteil S."/>
            <person name="Calhoun S."/>
            <person name="Haridas S."/>
            <person name="Kuo A."/>
            <person name="Mondo S."/>
            <person name="Pangilinan J."/>
            <person name="Riley R."/>
            <person name="Labutti K."/>
            <person name="Andreopoulos B."/>
            <person name="Lipzen A."/>
            <person name="Chen C."/>
            <person name="Yanf M."/>
            <person name="Daum C."/>
            <person name="Ng V."/>
            <person name="Clum A."/>
            <person name="Ohm R."/>
            <person name="Martin F."/>
            <person name="Silar P."/>
            <person name="Natvig D."/>
            <person name="Lalanne C."/>
            <person name="Gautier V."/>
            <person name="Ament-Velasquez S.L."/>
            <person name="Kruys A."/>
            <person name="Hutchinson M.I."/>
            <person name="Powell A.J."/>
            <person name="Barry K."/>
            <person name="Miller A.N."/>
            <person name="Grigoriev I.V."/>
            <person name="Debuchy R."/>
            <person name="Gladieux P."/>
            <person name="Thoren M.H."/>
            <person name="Johannesson H."/>
        </authorList>
    </citation>
    <scope>NUCLEOTIDE SEQUENCE</scope>
    <source>
        <strain evidence="3">PSN309</strain>
    </source>
</reference>
<dbReference type="AlphaFoldDB" id="A0AAN7AFW6"/>